<keyword evidence="3" id="KW-1185">Reference proteome</keyword>
<proteinExistence type="predicted"/>
<evidence type="ECO:0000313" key="2">
    <source>
        <dbReference type="EMBL" id="ORY47011.1"/>
    </source>
</evidence>
<dbReference type="AlphaFoldDB" id="A0A1Y2CIZ4"/>
<name>A0A1Y2CIZ4_9FUNG</name>
<protein>
    <submittedName>
        <fullName evidence="2">Uncharacterized protein</fullName>
    </submittedName>
</protein>
<dbReference type="Proteomes" id="UP000193642">
    <property type="component" value="Unassembled WGS sequence"/>
</dbReference>
<dbReference type="STRING" id="329046.A0A1Y2CIZ4"/>
<dbReference type="OrthoDB" id="1112980at2759"/>
<dbReference type="GO" id="GO:0000492">
    <property type="term" value="P:box C/D snoRNP assembly"/>
    <property type="evidence" value="ECO:0007669"/>
    <property type="project" value="InterPro"/>
</dbReference>
<organism evidence="2 3">
    <name type="scientific">Rhizoclosmatium globosum</name>
    <dbReference type="NCBI Taxonomy" id="329046"/>
    <lineage>
        <taxon>Eukaryota</taxon>
        <taxon>Fungi</taxon>
        <taxon>Fungi incertae sedis</taxon>
        <taxon>Chytridiomycota</taxon>
        <taxon>Chytridiomycota incertae sedis</taxon>
        <taxon>Chytridiomycetes</taxon>
        <taxon>Chytridiales</taxon>
        <taxon>Chytriomycetaceae</taxon>
        <taxon>Rhizoclosmatium</taxon>
    </lineage>
</organism>
<accession>A0A1Y2CIZ4</accession>
<evidence type="ECO:0000256" key="1">
    <source>
        <dbReference type="SAM" id="MobiDB-lite"/>
    </source>
</evidence>
<feature type="region of interest" description="Disordered" evidence="1">
    <location>
        <begin position="159"/>
        <end position="179"/>
    </location>
</feature>
<evidence type="ECO:0000313" key="3">
    <source>
        <dbReference type="Proteomes" id="UP000193642"/>
    </source>
</evidence>
<dbReference type="Pfam" id="PF15370">
    <property type="entry name" value="NOPCHAP1"/>
    <property type="match status" value="1"/>
</dbReference>
<dbReference type="EMBL" id="MCGO01000015">
    <property type="protein sequence ID" value="ORY47011.1"/>
    <property type="molecule type" value="Genomic_DNA"/>
</dbReference>
<reference evidence="2 3" key="1">
    <citation type="submission" date="2016-07" db="EMBL/GenBank/DDBJ databases">
        <title>Pervasive Adenine N6-methylation of Active Genes in Fungi.</title>
        <authorList>
            <consortium name="DOE Joint Genome Institute"/>
            <person name="Mondo S.J."/>
            <person name="Dannebaum R.O."/>
            <person name="Kuo R.C."/>
            <person name="Labutti K."/>
            <person name="Haridas S."/>
            <person name="Kuo A."/>
            <person name="Salamov A."/>
            <person name="Ahrendt S.R."/>
            <person name="Lipzen A."/>
            <person name="Sullivan W."/>
            <person name="Andreopoulos W.B."/>
            <person name="Clum A."/>
            <person name="Lindquist E."/>
            <person name="Daum C."/>
            <person name="Ramamoorthy G.K."/>
            <person name="Gryganskyi A."/>
            <person name="Culley D."/>
            <person name="Magnuson J.K."/>
            <person name="James T.Y."/>
            <person name="O'Malley M.A."/>
            <person name="Stajich J.E."/>
            <person name="Spatafora J.W."/>
            <person name="Visel A."/>
            <person name="Grigoriev I.V."/>
        </authorList>
    </citation>
    <scope>NUCLEOTIDE SEQUENCE [LARGE SCALE GENOMIC DNA]</scope>
    <source>
        <strain evidence="2 3">JEL800</strain>
    </source>
</reference>
<comment type="caution">
    <text evidence="2">The sequence shown here is derived from an EMBL/GenBank/DDBJ whole genome shotgun (WGS) entry which is preliminary data.</text>
</comment>
<dbReference type="PANTHER" id="PTHR38489:SF1">
    <property type="entry name" value="HISTONE CHAPERONE DOMAIN-CONTAINING PROTEIN"/>
    <property type="match status" value="1"/>
</dbReference>
<dbReference type="InterPro" id="IPR027921">
    <property type="entry name" value="NOPCHAP1"/>
</dbReference>
<sequence>MKNKKKSTPSSASSASSASASNIGPVLSSVKKTKPANETSVLQSLLSISAVPTKGATFRVDTKNDLLSKVASFLPQLKQANESLQQTIEAGQSVDIEHVDETEQHIEMDLGLGVFDYAPEDIHKIPKKDVILLKKDDDDSESDKEELVTLKLKPDSDDTIDILHPKKDKKKRPKIEVLK</sequence>
<dbReference type="PANTHER" id="PTHR38489">
    <property type="entry name" value="HISTONE CHAPERONE DOMAIN-CONTAINING PROTEIN"/>
    <property type="match status" value="1"/>
</dbReference>
<gene>
    <name evidence="2" type="ORF">BCR33DRAFT_849017</name>
</gene>
<feature type="compositionally biased region" description="Low complexity" evidence="1">
    <location>
        <begin position="10"/>
        <end position="21"/>
    </location>
</feature>
<feature type="region of interest" description="Disordered" evidence="1">
    <location>
        <begin position="1"/>
        <end position="35"/>
    </location>
</feature>